<evidence type="ECO:0000313" key="2">
    <source>
        <dbReference type="EMBL" id="PBK91152.1"/>
    </source>
</evidence>
<protein>
    <submittedName>
        <fullName evidence="2">Uncharacterized protein</fullName>
    </submittedName>
</protein>
<proteinExistence type="predicted"/>
<dbReference type="Proteomes" id="UP000217790">
    <property type="component" value="Unassembled WGS sequence"/>
</dbReference>
<reference evidence="3" key="1">
    <citation type="journal article" date="2017" name="Nat. Ecol. Evol.">
        <title>Genome expansion and lineage-specific genetic innovations in the forest pathogenic fungi Armillaria.</title>
        <authorList>
            <person name="Sipos G."/>
            <person name="Prasanna A.N."/>
            <person name="Walter M.C."/>
            <person name="O'Connor E."/>
            <person name="Balint B."/>
            <person name="Krizsan K."/>
            <person name="Kiss B."/>
            <person name="Hess J."/>
            <person name="Varga T."/>
            <person name="Slot J."/>
            <person name="Riley R."/>
            <person name="Boka B."/>
            <person name="Rigling D."/>
            <person name="Barry K."/>
            <person name="Lee J."/>
            <person name="Mihaltcheva S."/>
            <person name="LaButti K."/>
            <person name="Lipzen A."/>
            <person name="Waldron R."/>
            <person name="Moloney N.M."/>
            <person name="Sperisen C."/>
            <person name="Kredics L."/>
            <person name="Vagvoelgyi C."/>
            <person name="Patrignani A."/>
            <person name="Fitzpatrick D."/>
            <person name="Nagy I."/>
            <person name="Doyle S."/>
            <person name="Anderson J.B."/>
            <person name="Grigoriev I.V."/>
            <person name="Gueldener U."/>
            <person name="Muensterkoetter M."/>
            <person name="Nagy L.G."/>
        </authorList>
    </citation>
    <scope>NUCLEOTIDE SEQUENCE [LARGE SCALE GENOMIC DNA]</scope>
    <source>
        <strain evidence="3">Ar21-2</strain>
    </source>
</reference>
<gene>
    <name evidence="2" type="ORF">ARMGADRAFT_968664</name>
</gene>
<name>A0A2H3DI48_ARMGA</name>
<dbReference type="InParanoid" id="A0A2H3DI48"/>
<evidence type="ECO:0000313" key="3">
    <source>
        <dbReference type="Proteomes" id="UP000217790"/>
    </source>
</evidence>
<evidence type="ECO:0000256" key="1">
    <source>
        <dbReference type="SAM" id="MobiDB-lite"/>
    </source>
</evidence>
<feature type="region of interest" description="Disordered" evidence="1">
    <location>
        <begin position="479"/>
        <end position="502"/>
    </location>
</feature>
<sequence>MPEGPEIIAFESIIKKACARHTRLYKSPLQASAVVFFSSFAEGTAQKDYTTLTSNSASYSHFSDPEEPFYMHDIWDKKRAETVKYRSSSYLLRQTTAGPILISTRGKQTLIAAGHHCFTIHWGLEAHLLEVPRQEFEKILLLRRPGNNKNATKAQNLRTFGVPPEFVVPMTNPSVCKRTLTIMAAFISQETAFLLVDHSRLIRMHVTSIDRMWTQDDLSPESKWWDCLWKPFNAGPDWIREGQLAKDGLCRWRSMILDDSSLHQKAIIESMSTPSSERFFASFGRHLCNDALHVLCIFPGMPTIDICNSDEAFEQFCEGLFTYMAQFGEPEYLSACCNGNSSQNILAFQESVDTKYSAKYMQVFRKAVVNVPVDLYNHLSSLGLLDPNHHIGGAYVPNKGILIKDPARMFVKVPVYLRDGPLNAYTVIRAQPPSHWVNGMECDARDHRFDGYKSTVGPANFHSLKSNMLNASVALADARGKPGRKPKLKNAPGKAGRPRKVSSVDQLARKACLLENLEADSLLTRQRFAALYGQVHAGDCPEDAIPLPVLGERTTRSMSKKTTANSNPSPGLDSATPQKKRRSCEDGDDKENIRSIKKNKGVKIL</sequence>
<dbReference type="OrthoDB" id="3040495at2759"/>
<keyword evidence="3" id="KW-1185">Reference proteome</keyword>
<accession>A0A2H3DI48</accession>
<feature type="compositionally biased region" description="Basic residues" evidence="1">
    <location>
        <begin position="595"/>
        <end position="605"/>
    </location>
</feature>
<feature type="compositionally biased region" description="Polar residues" evidence="1">
    <location>
        <begin position="556"/>
        <end position="569"/>
    </location>
</feature>
<dbReference type="AlphaFoldDB" id="A0A2H3DI48"/>
<dbReference type="EMBL" id="KZ293662">
    <property type="protein sequence ID" value="PBK91152.1"/>
    <property type="molecule type" value="Genomic_DNA"/>
</dbReference>
<dbReference type="OMA" id="PLAYNYK"/>
<feature type="region of interest" description="Disordered" evidence="1">
    <location>
        <begin position="553"/>
        <end position="605"/>
    </location>
</feature>
<organism evidence="2 3">
    <name type="scientific">Armillaria gallica</name>
    <name type="common">Bulbous honey fungus</name>
    <name type="synonym">Armillaria bulbosa</name>
    <dbReference type="NCBI Taxonomy" id="47427"/>
    <lineage>
        <taxon>Eukaryota</taxon>
        <taxon>Fungi</taxon>
        <taxon>Dikarya</taxon>
        <taxon>Basidiomycota</taxon>
        <taxon>Agaricomycotina</taxon>
        <taxon>Agaricomycetes</taxon>
        <taxon>Agaricomycetidae</taxon>
        <taxon>Agaricales</taxon>
        <taxon>Marasmiineae</taxon>
        <taxon>Physalacriaceae</taxon>
        <taxon>Armillaria</taxon>
    </lineage>
</organism>